<evidence type="ECO:0000313" key="4">
    <source>
        <dbReference type="Proteomes" id="UP000000370"/>
    </source>
</evidence>
<dbReference type="STRING" id="357809.Cphy_1674"/>
<name>A9KRH2_LACP7</name>
<dbReference type="OrthoDB" id="9809733at2"/>
<dbReference type="Pfam" id="PF08534">
    <property type="entry name" value="Redoxin"/>
    <property type="match status" value="1"/>
</dbReference>
<feature type="chain" id="PRO_5039218546" evidence="1">
    <location>
        <begin position="25"/>
        <end position="344"/>
    </location>
</feature>
<evidence type="ECO:0000259" key="2">
    <source>
        <dbReference type="PROSITE" id="PS51352"/>
    </source>
</evidence>
<protein>
    <submittedName>
        <fullName evidence="3">Redoxin domain protein</fullName>
    </submittedName>
</protein>
<dbReference type="InterPro" id="IPR013766">
    <property type="entry name" value="Thioredoxin_domain"/>
</dbReference>
<dbReference type="PANTHER" id="PTHR42852:SF17">
    <property type="entry name" value="THIOREDOXIN-LIKE PROTEIN HI_1115"/>
    <property type="match status" value="1"/>
</dbReference>
<accession>A9KRH2</accession>
<feature type="signal peptide" evidence="1">
    <location>
        <begin position="1"/>
        <end position="24"/>
    </location>
</feature>
<evidence type="ECO:0000313" key="3">
    <source>
        <dbReference type="EMBL" id="ABX42046.1"/>
    </source>
</evidence>
<dbReference type="eggNOG" id="COG0526">
    <property type="taxonomic scope" value="Bacteria"/>
</dbReference>
<dbReference type="InterPro" id="IPR013740">
    <property type="entry name" value="Redoxin"/>
</dbReference>
<dbReference type="HOGENOM" id="CLU_789393_0_0_9"/>
<dbReference type="RefSeq" id="WP_012199700.1">
    <property type="nucleotide sequence ID" value="NC_010001.1"/>
</dbReference>
<dbReference type="InterPro" id="IPR050553">
    <property type="entry name" value="Thioredoxin_ResA/DsbE_sf"/>
</dbReference>
<organism evidence="3 4">
    <name type="scientific">Lachnoclostridium phytofermentans (strain ATCC 700394 / DSM 18823 / ISDg)</name>
    <name type="common">Clostridium phytofermentans</name>
    <dbReference type="NCBI Taxonomy" id="357809"/>
    <lineage>
        <taxon>Bacteria</taxon>
        <taxon>Bacillati</taxon>
        <taxon>Bacillota</taxon>
        <taxon>Clostridia</taxon>
        <taxon>Lachnospirales</taxon>
        <taxon>Lachnospiraceae</taxon>
    </lineage>
</organism>
<gene>
    <name evidence="3" type="ordered locus">Cphy_1674</name>
</gene>
<dbReference type="CDD" id="cd02966">
    <property type="entry name" value="TlpA_like_family"/>
    <property type="match status" value="1"/>
</dbReference>
<dbReference type="KEGG" id="cpy:Cphy_1674"/>
<reference evidence="4" key="1">
    <citation type="submission" date="2007-11" db="EMBL/GenBank/DDBJ databases">
        <title>Complete genome sequence of Clostridium phytofermentans ISDg.</title>
        <authorList>
            <person name="Leschine S.B."/>
            <person name="Warnick T.A."/>
            <person name="Blanchard J.L."/>
            <person name="Schnell D.J."/>
            <person name="Petit E.L."/>
            <person name="LaTouf W.G."/>
            <person name="Copeland A."/>
            <person name="Lucas S."/>
            <person name="Lapidus A."/>
            <person name="Barry K."/>
            <person name="Glavina del Rio T."/>
            <person name="Dalin E."/>
            <person name="Tice H."/>
            <person name="Pitluck S."/>
            <person name="Kiss H."/>
            <person name="Brettin T."/>
            <person name="Bruce D."/>
            <person name="Detter J.C."/>
            <person name="Han C."/>
            <person name="Kuske C."/>
            <person name="Schmutz J."/>
            <person name="Larimer F."/>
            <person name="Land M."/>
            <person name="Hauser L."/>
            <person name="Kyrpides N."/>
            <person name="Kim E.A."/>
            <person name="Richardson P."/>
        </authorList>
    </citation>
    <scope>NUCLEOTIDE SEQUENCE [LARGE SCALE GENOMIC DNA]</scope>
    <source>
        <strain evidence="4">ATCC 700394 / DSM 18823 / ISDg</strain>
    </source>
</reference>
<dbReference type="SUPFAM" id="SSF52833">
    <property type="entry name" value="Thioredoxin-like"/>
    <property type="match status" value="1"/>
</dbReference>
<dbReference type="PROSITE" id="PS51257">
    <property type="entry name" value="PROKAR_LIPOPROTEIN"/>
    <property type="match status" value="1"/>
</dbReference>
<keyword evidence="1" id="KW-0732">Signal</keyword>
<dbReference type="PROSITE" id="PS51352">
    <property type="entry name" value="THIOREDOXIN_2"/>
    <property type="match status" value="1"/>
</dbReference>
<dbReference type="InterPro" id="IPR036249">
    <property type="entry name" value="Thioredoxin-like_sf"/>
</dbReference>
<dbReference type="Gene3D" id="3.40.30.10">
    <property type="entry name" value="Glutaredoxin"/>
    <property type="match status" value="1"/>
</dbReference>
<keyword evidence="4" id="KW-1185">Reference proteome</keyword>
<dbReference type="PANTHER" id="PTHR42852">
    <property type="entry name" value="THIOL:DISULFIDE INTERCHANGE PROTEIN DSBE"/>
    <property type="match status" value="1"/>
</dbReference>
<evidence type="ECO:0000256" key="1">
    <source>
        <dbReference type="SAM" id="SignalP"/>
    </source>
</evidence>
<dbReference type="Proteomes" id="UP000000370">
    <property type="component" value="Chromosome"/>
</dbReference>
<dbReference type="EMBL" id="CP000885">
    <property type="protein sequence ID" value="ABX42046.1"/>
    <property type="molecule type" value="Genomic_DNA"/>
</dbReference>
<sequence length="344" mass="38395" precursor="true">MKKNIISKILTVLLCTFTLTVLLAGCTQGETSKNDQSTVRQEENYDYTDYKDYTEDGMGITLKLPIKYLDNQTIIPGKYEVMFGDLSLLEKDIPKAETDPSDHLDIFFMPQKGEYCPFKVLEYPAEKWDGWMSSNKRAADITKCETSEEICRKDGTVYIYAQPIVDTSAFDSNMKADYDEIVQMLPAIKASIKPATFTVGDLGAFSANDLDCKAVDNSIFAGHKLTMINIWATFCQPCIKEMPDLQKMSEDMPAGTQLISIVGDVKDEELLKLAKKIAKDAGVSFTSIVPDNSLKEYLDNNMIAYPTTLFVDSAGKIIGEPIIGERDMSVYKEVLNDRLTQVGS</sequence>
<proteinExistence type="predicted"/>
<feature type="domain" description="Thioredoxin" evidence="2">
    <location>
        <begin position="179"/>
        <end position="340"/>
    </location>
</feature>
<dbReference type="GO" id="GO:0016491">
    <property type="term" value="F:oxidoreductase activity"/>
    <property type="evidence" value="ECO:0007669"/>
    <property type="project" value="InterPro"/>
</dbReference>
<dbReference type="AlphaFoldDB" id="A9KRH2"/>